<protein>
    <submittedName>
        <fullName evidence="1">Uncharacterized protein</fullName>
    </submittedName>
</protein>
<reference evidence="2" key="1">
    <citation type="journal article" date="2023" name="Nat. Plants">
        <title>Single-cell RNA sequencing provides a high-resolution roadmap for understanding the multicellular compartmentation of specialized metabolism.</title>
        <authorList>
            <person name="Sun S."/>
            <person name="Shen X."/>
            <person name="Li Y."/>
            <person name="Li Y."/>
            <person name="Wang S."/>
            <person name="Li R."/>
            <person name="Zhang H."/>
            <person name="Shen G."/>
            <person name="Guo B."/>
            <person name="Wei J."/>
            <person name="Xu J."/>
            <person name="St-Pierre B."/>
            <person name="Chen S."/>
            <person name="Sun C."/>
        </authorList>
    </citation>
    <scope>NUCLEOTIDE SEQUENCE [LARGE SCALE GENOMIC DNA]</scope>
</reference>
<evidence type="ECO:0000313" key="1">
    <source>
        <dbReference type="EMBL" id="KAI5683012.1"/>
    </source>
</evidence>
<name>A0ACC0CDS0_CATRO</name>
<dbReference type="EMBL" id="CM044701">
    <property type="protein sequence ID" value="KAI5683012.1"/>
    <property type="molecule type" value="Genomic_DNA"/>
</dbReference>
<accession>A0ACC0CDS0</accession>
<proteinExistence type="predicted"/>
<organism evidence="1 2">
    <name type="scientific">Catharanthus roseus</name>
    <name type="common">Madagascar periwinkle</name>
    <name type="synonym">Vinca rosea</name>
    <dbReference type="NCBI Taxonomy" id="4058"/>
    <lineage>
        <taxon>Eukaryota</taxon>
        <taxon>Viridiplantae</taxon>
        <taxon>Streptophyta</taxon>
        <taxon>Embryophyta</taxon>
        <taxon>Tracheophyta</taxon>
        <taxon>Spermatophyta</taxon>
        <taxon>Magnoliopsida</taxon>
        <taxon>eudicotyledons</taxon>
        <taxon>Gunneridae</taxon>
        <taxon>Pentapetalae</taxon>
        <taxon>asterids</taxon>
        <taxon>lamiids</taxon>
        <taxon>Gentianales</taxon>
        <taxon>Apocynaceae</taxon>
        <taxon>Rauvolfioideae</taxon>
        <taxon>Vinceae</taxon>
        <taxon>Catharanthinae</taxon>
        <taxon>Catharanthus</taxon>
    </lineage>
</organism>
<comment type="caution">
    <text evidence="1">The sequence shown here is derived from an EMBL/GenBank/DDBJ whole genome shotgun (WGS) entry which is preliminary data.</text>
</comment>
<keyword evidence="2" id="KW-1185">Reference proteome</keyword>
<evidence type="ECO:0000313" key="2">
    <source>
        <dbReference type="Proteomes" id="UP001060085"/>
    </source>
</evidence>
<sequence length="439" mass="51602">MRNNQWGYGNFSPHSRTYENKSYDFYESNGARDCYNDISCKGVPRNEVRNGINYLNTDRRFHKRIDDYEGYYDSYNYRGYNCGRSSQILGTTSRPLSYKNVKLSLLCRTFGPYDYEAWDPNVESFFYSFCVREEEKLQLVLKFLSYELNVWWDSKCENGRRMGAQPIKTWSLMKQSLRNKFGVENHERQRQANKLSPASHVIDRKVIHHEKKNTCTFVKKEKSREGKVKSIMCTKESEGKIKESEYLIENHESLKEEQVEEKQDEVEKSEERKEEMSLMIFEGDKREEMREIQHQFLNFLTTTCGKNSNHGKKAIGEGMGKELSMGYEDTSISLSLNPFLLCHEFMWLLFCGKAMNGYVVNSLALQMVGYQVKIIMDWPTSKKIFEVDRFHRITSFDKRFIKDPSIVASSLTVVTKKMNGFTWESCSLHLEFSYTPTIL</sequence>
<gene>
    <name evidence="1" type="ORF">M9H77_04240</name>
</gene>
<dbReference type="Proteomes" id="UP001060085">
    <property type="component" value="Linkage Group LG01"/>
</dbReference>